<evidence type="ECO:0000256" key="1">
    <source>
        <dbReference type="SAM" id="SignalP"/>
    </source>
</evidence>
<dbReference type="OrthoDB" id="799977at2"/>
<dbReference type="Proteomes" id="UP000256405">
    <property type="component" value="Unassembled WGS sequence"/>
</dbReference>
<feature type="chain" id="PRO_5017660253" evidence="1">
    <location>
        <begin position="19"/>
        <end position="156"/>
    </location>
</feature>
<dbReference type="RefSeq" id="WP_086543243.1">
    <property type="nucleotide sequence ID" value="NZ_MSSW01000065.1"/>
</dbReference>
<dbReference type="EMBL" id="QUNF01000022">
    <property type="protein sequence ID" value="REG82280.1"/>
    <property type="molecule type" value="Genomic_DNA"/>
</dbReference>
<keyword evidence="1" id="KW-0732">Signal</keyword>
<proteinExistence type="predicted"/>
<evidence type="ECO:0000313" key="2">
    <source>
        <dbReference type="EMBL" id="REG82280.1"/>
    </source>
</evidence>
<keyword evidence="3" id="KW-1185">Reference proteome</keyword>
<name>A0A3E0DL69_9BACT</name>
<gene>
    <name evidence="2" type="ORF">C8N25_12226</name>
</gene>
<accession>A0A3E0DL69</accession>
<dbReference type="AlphaFoldDB" id="A0A3E0DL69"/>
<protein>
    <submittedName>
        <fullName evidence="2">Uncharacterized protein</fullName>
    </submittedName>
</protein>
<reference evidence="2 3" key="1">
    <citation type="submission" date="2018-08" db="EMBL/GenBank/DDBJ databases">
        <title>Genomic Encyclopedia of Archaeal and Bacterial Type Strains, Phase II (KMG-II): from individual species to whole genera.</title>
        <authorList>
            <person name="Goeker M."/>
        </authorList>
    </citation>
    <scope>NUCLEOTIDE SEQUENCE [LARGE SCALE GENOMIC DNA]</scope>
    <source>
        <strain evidence="2 3">DSM 15986</strain>
    </source>
</reference>
<sequence length="156" mass="17288">MKAFVILFFVMLSSGLYAQTVIVNPDGTHSVVHDLGDTKVVVNPNGTHSVILGSDTNKIMINPNGTHSQIFGVGNSKIIINPNGTHSILNTQGKFLQVLVHPNSGSQTLFVKNRGNKMIFHPNGTITQFKKKKKSIKKPSRFYKPQRFTRYLVLVT</sequence>
<evidence type="ECO:0000313" key="3">
    <source>
        <dbReference type="Proteomes" id="UP000256405"/>
    </source>
</evidence>
<feature type="signal peptide" evidence="1">
    <location>
        <begin position="1"/>
        <end position="18"/>
    </location>
</feature>
<comment type="caution">
    <text evidence="2">The sequence shown here is derived from an EMBL/GenBank/DDBJ whole genome shotgun (WGS) entry which is preliminary data.</text>
</comment>
<organism evidence="2 3">
    <name type="scientific">Algoriphagus antarcticus</name>
    <dbReference type="NCBI Taxonomy" id="238540"/>
    <lineage>
        <taxon>Bacteria</taxon>
        <taxon>Pseudomonadati</taxon>
        <taxon>Bacteroidota</taxon>
        <taxon>Cytophagia</taxon>
        <taxon>Cytophagales</taxon>
        <taxon>Cyclobacteriaceae</taxon>
        <taxon>Algoriphagus</taxon>
    </lineage>
</organism>